<keyword evidence="4" id="KW-1185">Reference proteome</keyword>
<keyword evidence="2" id="KW-0732">Signal</keyword>
<evidence type="ECO:0000313" key="4">
    <source>
        <dbReference type="Proteomes" id="UP001527866"/>
    </source>
</evidence>
<evidence type="ECO:0000256" key="2">
    <source>
        <dbReference type="SAM" id="SignalP"/>
    </source>
</evidence>
<dbReference type="EMBL" id="JAQFWQ010000058">
    <property type="protein sequence ID" value="MDA2812763.1"/>
    <property type="molecule type" value="Genomic_DNA"/>
</dbReference>
<feature type="compositionally biased region" description="Basic and acidic residues" evidence="1">
    <location>
        <begin position="75"/>
        <end position="93"/>
    </location>
</feature>
<gene>
    <name evidence="3" type="ORF">O4J56_19110</name>
</gene>
<evidence type="ECO:0000313" key="3">
    <source>
        <dbReference type="EMBL" id="MDA2812763.1"/>
    </source>
</evidence>
<reference evidence="3 4" key="1">
    <citation type="submission" date="2023-01" db="EMBL/GenBank/DDBJ databases">
        <title>Draft genome sequence of Nocardiopsis sp. RSe5-2 isolated from halophytes.</title>
        <authorList>
            <person name="Duangmal K."/>
            <person name="Chantavorakit T."/>
        </authorList>
    </citation>
    <scope>NUCLEOTIDE SEQUENCE [LARGE SCALE GENOMIC DNA]</scope>
    <source>
        <strain evidence="3 4">RSe5-2</strain>
    </source>
</reference>
<feature type="region of interest" description="Disordered" evidence="1">
    <location>
        <begin position="55"/>
        <end position="93"/>
    </location>
</feature>
<sequence length="209" mass="21880">MPPVLTRPLPPLAAVGLLAAASACSSAPTAESAHIVSFTEPAGAVCTSVVVVSPGDENAGQGDETESSTDCETAPPERSRVEEDRRPLPDPRPDEEWAWVEMVTATDAHGRACTVVAVRLGTGVIDETSLDCDYPPVDVRPGPVVRTPPPDPDPESDDDRVQVVSFADEHGRSCVTTTARGGLGVEVDITCEYTDKEPPSEAVETPVPG</sequence>
<proteinExistence type="predicted"/>
<organism evidence="3 4">
    <name type="scientific">Nocardiopsis endophytica</name>
    <dbReference type="NCBI Taxonomy" id="3018445"/>
    <lineage>
        <taxon>Bacteria</taxon>
        <taxon>Bacillati</taxon>
        <taxon>Actinomycetota</taxon>
        <taxon>Actinomycetes</taxon>
        <taxon>Streptosporangiales</taxon>
        <taxon>Nocardiopsidaceae</taxon>
        <taxon>Nocardiopsis</taxon>
    </lineage>
</organism>
<dbReference type="Proteomes" id="UP001527866">
    <property type="component" value="Unassembled WGS sequence"/>
</dbReference>
<dbReference type="PROSITE" id="PS51257">
    <property type="entry name" value="PROKAR_LIPOPROTEIN"/>
    <property type="match status" value="1"/>
</dbReference>
<feature type="compositionally biased region" description="Low complexity" evidence="1">
    <location>
        <begin position="136"/>
        <end position="145"/>
    </location>
</feature>
<comment type="caution">
    <text evidence="3">The sequence shown here is derived from an EMBL/GenBank/DDBJ whole genome shotgun (WGS) entry which is preliminary data.</text>
</comment>
<dbReference type="RefSeq" id="WP_270687431.1">
    <property type="nucleotide sequence ID" value="NZ_JAQFWQ010000058.1"/>
</dbReference>
<feature type="chain" id="PRO_5045447404" description="DUF4333 domain-containing protein" evidence="2">
    <location>
        <begin position="28"/>
        <end position="209"/>
    </location>
</feature>
<name>A0ABT4U730_9ACTN</name>
<feature type="signal peptide" evidence="2">
    <location>
        <begin position="1"/>
        <end position="27"/>
    </location>
</feature>
<evidence type="ECO:0000256" key="1">
    <source>
        <dbReference type="SAM" id="MobiDB-lite"/>
    </source>
</evidence>
<evidence type="ECO:0008006" key="5">
    <source>
        <dbReference type="Google" id="ProtNLM"/>
    </source>
</evidence>
<feature type="region of interest" description="Disordered" evidence="1">
    <location>
        <begin position="136"/>
        <end position="159"/>
    </location>
</feature>
<accession>A0ABT4U730</accession>
<protein>
    <recommendedName>
        <fullName evidence="5">DUF4333 domain-containing protein</fullName>
    </recommendedName>
</protein>